<proteinExistence type="predicted"/>
<dbReference type="Proteomes" id="UP000314294">
    <property type="component" value="Unassembled WGS sequence"/>
</dbReference>
<protein>
    <submittedName>
        <fullName evidence="2">Uncharacterized protein</fullName>
    </submittedName>
</protein>
<reference evidence="2 3" key="1">
    <citation type="submission" date="2019-03" db="EMBL/GenBank/DDBJ databases">
        <title>First draft genome of Liparis tanakae, snailfish: a comprehensive survey of snailfish specific genes.</title>
        <authorList>
            <person name="Kim W."/>
            <person name="Song I."/>
            <person name="Jeong J.-H."/>
            <person name="Kim D."/>
            <person name="Kim S."/>
            <person name="Ryu S."/>
            <person name="Song J.Y."/>
            <person name="Lee S.K."/>
        </authorList>
    </citation>
    <scope>NUCLEOTIDE SEQUENCE [LARGE SCALE GENOMIC DNA]</scope>
    <source>
        <tissue evidence="2">Muscle</tissue>
    </source>
</reference>
<evidence type="ECO:0000313" key="3">
    <source>
        <dbReference type="Proteomes" id="UP000314294"/>
    </source>
</evidence>
<feature type="region of interest" description="Disordered" evidence="1">
    <location>
        <begin position="74"/>
        <end position="97"/>
    </location>
</feature>
<organism evidence="2 3">
    <name type="scientific">Liparis tanakae</name>
    <name type="common">Tanaka's snailfish</name>
    <dbReference type="NCBI Taxonomy" id="230148"/>
    <lineage>
        <taxon>Eukaryota</taxon>
        <taxon>Metazoa</taxon>
        <taxon>Chordata</taxon>
        <taxon>Craniata</taxon>
        <taxon>Vertebrata</taxon>
        <taxon>Euteleostomi</taxon>
        <taxon>Actinopterygii</taxon>
        <taxon>Neopterygii</taxon>
        <taxon>Teleostei</taxon>
        <taxon>Neoteleostei</taxon>
        <taxon>Acanthomorphata</taxon>
        <taxon>Eupercaria</taxon>
        <taxon>Perciformes</taxon>
        <taxon>Cottioidei</taxon>
        <taxon>Cottales</taxon>
        <taxon>Liparidae</taxon>
        <taxon>Liparis</taxon>
    </lineage>
</organism>
<accession>A0A4Z2GU18</accession>
<evidence type="ECO:0000313" key="2">
    <source>
        <dbReference type="EMBL" id="TNN56919.1"/>
    </source>
</evidence>
<comment type="caution">
    <text evidence="2">The sequence shown here is derived from an EMBL/GenBank/DDBJ whole genome shotgun (WGS) entry which is preliminary data.</text>
</comment>
<gene>
    <name evidence="2" type="ORF">EYF80_032909</name>
</gene>
<sequence length="126" mass="13991">MTWLPFEPGARTARLMAACTLKTGPSCALTVFIRNMSLQMQMSPLHVPENTISSDQPYTAHIMVSVFPMFPLRPIRPPPERGTRGQRRHSEERVVRSAKTEAAVSPALCQNFMCFTPAVTSLSGRC</sequence>
<feature type="compositionally biased region" description="Basic and acidic residues" evidence="1">
    <location>
        <begin position="78"/>
        <end position="97"/>
    </location>
</feature>
<name>A0A4Z2GU18_9TELE</name>
<keyword evidence="3" id="KW-1185">Reference proteome</keyword>
<dbReference type="AlphaFoldDB" id="A0A4Z2GU18"/>
<evidence type="ECO:0000256" key="1">
    <source>
        <dbReference type="SAM" id="MobiDB-lite"/>
    </source>
</evidence>
<dbReference type="EMBL" id="SRLO01000418">
    <property type="protein sequence ID" value="TNN56919.1"/>
    <property type="molecule type" value="Genomic_DNA"/>
</dbReference>